<reference evidence="1 2" key="1">
    <citation type="submission" date="2018-02" db="EMBL/GenBank/DDBJ databases">
        <title>Genome sequence of the basidiomycete white-rot fungus Phlebia centrifuga.</title>
        <authorList>
            <person name="Granchi Z."/>
            <person name="Peng M."/>
            <person name="de Vries R.P."/>
            <person name="Hilden K."/>
            <person name="Makela M.R."/>
            <person name="Grigoriev I."/>
            <person name="Riley R."/>
        </authorList>
    </citation>
    <scope>NUCLEOTIDE SEQUENCE [LARGE SCALE GENOMIC DNA]</scope>
    <source>
        <strain evidence="1 2">FBCC195</strain>
    </source>
</reference>
<gene>
    <name evidence="1" type="ORF">PHLCEN_2v9541</name>
</gene>
<protein>
    <submittedName>
        <fullName evidence="1">Uncharacterized protein</fullName>
    </submittedName>
</protein>
<dbReference type="Proteomes" id="UP000186601">
    <property type="component" value="Unassembled WGS sequence"/>
</dbReference>
<dbReference type="AlphaFoldDB" id="A0A2R6NQJ2"/>
<evidence type="ECO:0000313" key="1">
    <source>
        <dbReference type="EMBL" id="PSR74827.1"/>
    </source>
</evidence>
<comment type="caution">
    <text evidence="1">The sequence shown here is derived from an EMBL/GenBank/DDBJ whole genome shotgun (WGS) entry which is preliminary data.</text>
</comment>
<accession>A0A2R6NQJ2</accession>
<proteinExistence type="predicted"/>
<sequence length="313" mass="35109">MIFAGHIAIVCLTQHGLTTTNESNLGSGGLITRKRPIPFSGLVSQQGIHVTASWHQLLKEKAALFEPYSLFSPNRTQTACQDRFNDFTFAMHVPWHEDLANTRLYELACSKAIRTLIFGTMWRQNARDFATIYKATQLPYVTEVCRLPGFEEMWRISAHIKAGIPAGGRQPNFNLGLEDILEEDESARGLNSIDSEDAREEYRESYMLLDSDEMLCDSFPREEIDAMEVDFDAEPSFARDYNIAQPVDGSFRICALLNSSLWMHVVKGRSASRGTNQTRYLAESTSTSPSAILLLGTAPRVHASSTDITRQMT</sequence>
<name>A0A2R6NQJ2_9APHY</name>
<keyword evidence="2" id="KW-1185">Reference proteome</keyword>
<evidence type="ECO:0000313" key="2">
    <source>
        <dbReference type="Proteomes" id="UP000186601"/>
    </source>
</evidence>
<dbReference type="EMBL" id="MLYV02000956">
    <property type="protein sequence ID" value="PSR74827.1"/>
    <property type="molecule type" value="Genomic_DNA"/>
</dbReference>
<organism evidence="1 2">
    <name type="scientific">Hermanssonia centrifuga</name>
    <dbReference type="NCBI Taxonomy" id="98765"/>
    <lineage>
        <taxon>Eukaryota</taxon>
        <taxon>Fungi</taxon>
        <taxon>Dikarya</taxon>
        <taxon>Basidiomycota</taxon>
        <taxon>Agaricomycotina</taxon>
        <taxon>Agaricomycetes</taxon>
        <taxon>Polyporales</taxon>
        <taxon>Meruliaceae</taxon>
        <taxon>Hermanssonia</taxon>
    </lineage>
</organism>